<dbReference type="PANTHER" id="PTHR35004">
    <property type="entry name" value="TRANSPOSASE RV3428C-RELATED"/>
    <property type="match status" value="1"/>
</dbReference>
<proteinExistence type="inferred from homology"/>
<keyword evidence="4" id="KW-1185">Reference proteome</keyword>
<gene>
    <name evidence="3" type="ORF">EDE11_1621</name>
</gene>
<protein>
    <submittedName>
        <fullName evidence="3">Transposase</fullName>
    </submittedName>
</protein>
<comment type="similarity">
    <text evidence="1">Belongs to the transposase IS21/IS408/IS1162 family.</text>
</comment>
<dbReference type="NCBIfam" id="NF033546">
    <property type="entry name" value="transpos_IS21"/>
    <property type="match status" value="1"/>
</dbReference>
<dbReference type="Proteomes" id="UP000295649">
    <property type="component" value="Unassembled WGS sequence"/>
</dbReference>
<dbReference type="PANTHER" id="PTHR35004:SF7">
    <property type="entry name" value="INTEGRASE PROTEIN"/>
    <property type="match status" value="1"/>
</dbReference>
<dbReference type="SUPFAM" id="SSF53098">
    <property type="entry name" value="Ribonuclease H-like"/>
    <property type="match status" value="1"/>
</dbReference>
<evidence type="ECO:0000259" key="2">
    <source>
        <dbReference type="PROSITE" id="PS50994"/>
    </source>
</evidence>
<organism evidence="3 4">
    <name type="scientific">Methylomonas methanica</name>
    <dbReference type="NCBI Taxonomy" id="421"/>
    <lineage>
        <taxon>Bacteria</taxon>
        <taxon>Pseudomonadati</taxon>
        <taxon>Pseudomonadota</taxon>
        <taxon>Gammaproteobacteria</taxon>
        <taxon>Methylococcales</taxon>
        <taxon>Methylococcaceae</taxon>
        <taxon>Methylomonas</taxon>
    </lineage>
</organism>
<evidence type="ECO:0000256" key="1">
    <source>
        <dbReference type="ARBA" id="ARBA00009277"/>
    </source>
</evidence>
<dbReference type="PROSITE" id="PS50994">
    <property type="entry name" value="INTEGRASE"/>
    <property type="match status" value="1"/>
</dbReference>
<dbReference type="Gene3D" id="3.30.420.10">
    <property type="entry name" value="Ribonuclease H-like superfamily/Ribonuclease H"/>
    <property type="match status" value="1"/>
</dbReference>
<evidence type="ECO:0000313" key="4">
    <source>
        <dbReference type="Proteomes" id="UP000295649"/>
    </source>
</evidence>
<dbReference type="Pfam" id="PF22483">
    <property type="entry name" value="Mu-transpos_C_2"/>
    <property type="match status" value="1"/>
</dbReference>
<dbReference type="InterPro" id="IPR012337">
    <property type="entry name" value="RNaseH-like_sf"/>
</dbReference>
<sequence length="515" mass="58452">MTGFLPENPGVIKMDVLPEIRRLHFVENVTISDLAKQFKLSRPTIRKHLKTVEEPVYPTRQHQPHLKLGAYIEQLTTWLECAGKKRKRTAQRLYECLQVKGYVGGYSAVQRFVKAWKQSRSASPTIKQAFVPLLFPAGETGQFDWSHEVAVVGGIEQVVKVAHFRLSYSRQMFVAAYPCETQEMVLDAHNQAFAFFGGVPKRMVYDNLKTVVDAIFVGKERRFNRRFLTLANHYLFEPVACTPESGWEKGQVENQVGNISEWLFTPSPKFADFAELNAWLAQRCRELALRPHPHQPSRTVADCFAEEQPLLMPIKAIFDGYVETMRRVTSLCLINIQRNRYSVPAHWANQVVSVRLTADRVRMVANGQILADHARRFGRDHLICDPWHYLPVLEKKPGALRHGAPFVTWGLPVPIKVVRDRILKQEKGDRAFVDLLLMARGLDGAGLDALEVACDLTLQTGVISAAIVLNEMRRLTEQVAPKVLDESTTALLTLTVEPLADCSRYDALRSTRHVH</sequence>
<name>A0ABY2CIR1_METMH</name>
<reference evidence="3 4" key="1">
    <citation type="submission" date="2019-03" db="EMBL/GenBank/DDBJ databases">
        <title>Systems level insights into methane cycling in arid and semi-arid ecosystems.</title>
        <authorList>
            <person name="Kalyuzhnaya M."/>
        </authorList>
    </citation>
    <scope>NUCLEOTIDE SEQUENCE [LARGE SCALE GENOMIC DNA]</scope>
    <source>
        <strain evidence="3 4">S-1</strain>
    </source>
</reference>
<dbReference type="InterPro" id="IPR036397">
    <property type="entry name" value="RNaseH_sf"/>
</dbReference>
<dbReference type="InterPro" id="IPR001584">
    <property type="entry name" value="Integrase_cat-core"/>
</dbReference>
<dbReference type="InterPro" id="IPR054353">
    <property type="entry name" value="IstA-like_C"/>
</dbReference>
<dbReference type="EMBL" id="SMCN01000062">
    <property type="protein sequence ID" value="TCV71296.1"/>
    <property type="molecule type" value="Genomic_DNA"/>
</dbReference>
<accession>A0ABY2CIR1</accession>
<feature type="domain" description="Integrase catalytic" evidence="2">
    <location>
        <begin position="132"/>
        <end position="309"/>
    </location>
</feature>
<dbReference type="Gene3D" id="1.10.10.60">
    <property type="entry name" value="Homeodomain-like"/>
    <property type="match status" value="1"/>
</dbReference>
<comment type="caution">
    <text evidence="3">The sequence shown here is derived from an EMBL/GenBank/DDBJ whole genome shotgun (WGS) entry which is preliminary data.</text>
</comment>
<evidence type="ECO:0000313" key="3">
    <source>
        <dbReference type="EMBL" id="TCV71296.1"/>
    </source>
</evidence>